<dbReference type="GO" id="GO:0006352">
    <property type="term" value="P:DNA-templated transcription initiation"/>
    <property type="evidence" value="ECO:0007669"/>
    <property type="project" value="InterPro"/>
</dbReference>
<keyword evidence="3" id="KW-0731">Sigma factor</keyword>
<dbReference type="InterPro" id="IPR013325">
    <property type="entry name" value="RNA_pol_sigma_r2"/>
</dbReference>
<keyword evidence="5" id="KW-0804">Transcription</keyword>
<dbReference type="SUPFAM" id="SSF88946">
    <property type="entry name" value="Sigma2 domain of RNA polymerase sigma factors"/>
    <property type="match status" value="1"/>
</dbReference>
<dbReference type="PANTHER" id="PTHR43133">
    <property type="entry name" value="RNA POLYMERASE ECF-TYPE SIGMA FACTO"/>
    <property type="match status" value="1"/>
</dbReference>
<dbReference type="Gene3D" id="1.10.1740.10">
    <property type="match status" value="1"/>
</dbReference>
<name>A0A255YV61_9SPHN</name>
<dbReference type="EMBL" id="NOXT01000077">
    <property type="protein sequence ID" value="OYQ33098.1"/>
    <property type="molecule type" value="Genomic_DNA"/>
</dbReference>
<evidence type="ECO:0000313" key="8">
    <source>
        <dbReference type="EMBL" id="OYQ33098.1"/>
    </source>
</evidence>
<comment type="similarity">
    <text evidence="1">Belongs to the sigma-70 factor family. ECF subfamily.</text>
</comment>
<evidence type="ECO:0000313" key="9">
    <source>
        <dbReference type="Proteomes" id="UP000216991"/>
    </source>
</evidence>
<keyword evidence="2" id="KW-0805">Transcription regulation</keyword>
<dbReference type="NCBIfam" id="TIGR02937">
    <property type="entry name" value="sigma70-ECF"/>
    <property type="match status" value="1"/>
</dbReference>
<evidence type="ECO:0000256" key="4">
    <source>
        <dbReference type="ARBA" id="ARBA00023125"/>
    </source>
</evidence>
<sequence>MERLDDPGLGDDALMAAVAAGSRAAFARLFERHGSAAWRLAFRLAGDAGDAEDLVQEGFARLWAQAPRWQAGQAGVAAFLTRVVTNLAIDRSRRKRPQPMADLPDDPDPAPLADAVLAEADTARRIQLCVAALPERQRAAIVLTYWEGLTGPMAAETLSLSPKAFESLLIRARAALKGVMAAAGLSAADLPGDLA</sequence>
<dbReference type="Proteomes" id="UP000216991">
    <property type="component" value="Unassembled WGS sequence"/>
</dbReference>
<dbReference type="InterPro" id="IPR007627">
    <property type="entry name" value="RNA_pol_sigma70_r2"/>
</dbReference>
<keyword evidence="4" id="KW-0238">DNA-binding</keyword>
<comment type="caution">
    <text evidence="8">The sequence shown here is derived from an EMBL/GenBank/DDBJ whole genome shotgun (WGS) entry which is preliminary data.</text>
</comment>
<dbReference type="GO" id="GO:0003677">
    <property type="term" value="F:DNA binding"/>
    <property type="evidence" value="ECO:0007669"/>
    <property type="project" value="UniProtKB-KW"/>
</dbReference>
<feature type="domain" description="RNA polymerase sigma factor 70 region 4 type 2" evidence="7">
    <location>
        <begin position="124"/>
        <end position="176"/>
    </location>
</feature>
<dbReference type="InterPro" id="IPR039425">
    <property type="entry name" value="RNA_pol_sigma-70-like"/>
</dbReference>
<dbReference type="GO" id="GO:0016987">
    <property type="term" value="F:sigma factor activity"/>
    <property type="evidence" value="ECO:0007669"/>
    <property type="project" value="UniProtKB-KW"/>
</dbReference>
<dbReference type="InterPro" id="IPR036388">
    <property type="entry name" value="WH-like_DNA-bd_sf"/>
</dbReference>
<proteinExistence type="inferred from homology"/>
<dbReference type="Pfam" id="PF08281">
    <property type="entry name" value="Sigma70_r4_2"/>
    <property type="match status" value="1"/>
</dbReference>
<accession>A0A255YV61</accession>
<evidence type="ECO:0000256" key="2">
    <source>
        <dbReference type="ARBA" id="ARBA00023015"/>
    </source>
</evidence>
<dbReference type="InterPro" id="IPR013324">
    <property type="entry name" value="RNA_pol_sigma_r3/r4-like"/>
</dbReference>
<dbReference type="AlphaFoldDB" id="A0A255YV61"/>
<evidence type="ECO:0000256" key="5">
    <source>
        <dbReference type="ARBA" id="ARBA00023163"/>
    </source>
</evidence>
<dbReference type="InterPro" id="IPR013249">
    <property type="entry name" value="RNA_pol_sigma70_r4_t2"/>
</dbReference>
<gene>
    <name evidence="8" type="ORF">CHU93_03310</name>
</gene>
<evidence type="ECO:0000256" key="1">
    <source>
        <dbReference type="ARBA" id="ARBA00010641"/>
    </source>
</evidence>
<dbReference type="Pfam" id="PF04542">
    <property type="entry name" value="Sigma70_r2"/>
    <property type="match status" value="1"/>
</dbReference>
<dbReference type="Gene3D" id="1.10.10.10">
    <property type="entry name" value="Winged helix-like DNA-binding domain superfamily/Winged helix DNA-binding domain"/>
    <property type="match status" value="1"/>
</dbReference>
<feature type="domain" description="RNA polymerase sigma-70 region 2" evidence="6">
    <location>
        <begin position="29"/>
        <end position="96"/>
    </location>
</feature>
<dbReference type="PANTHER" id="PTHR43133:SF8">
    <property type="entry name" value="RNA POLYMERASE SIGMA FACTOR HI_1459-RELATED"/>
    <property type="match status" value="1"/>
</dbReference>
<keyword evidence="9" id="KW-1185">Reference proteome</keyword>
<evidence type="ECO:0008006" key="10">
    <source>
        <dbReference type="Google" id="ProtNLM"/>
    </source>
</evidence>
<evidence type="ECO:0000256" key="3">
    <source>
        <dbReference type="ARBA" id="ARBA00023082"/>
    </source>
</evidence>
<organism evidence="8 9">
    <name type="scientific">Sandarakinorhabdus cyanobacteriorum</name>
    <dbReference type="NCBI Taxonomy" id="1981098"/>
    <lineage>
        <taxon>Bacteria</taxon>
        <taxon>Pseudomonadati</taxon>
        <taxon>Pseudomonadota</taxon>
        <taxon>Alphaproteobacteria</taxon>
        <taxon>Sphingomonadales</taxon>
        <taxon>Sphingosinicellaceae</taxon>
        <taxon>Sandarakinorhabdus</taxon>
    </lineage>
</organism>
<dbReference type="InterPro" id="IPR014284">
    <property type="entry name" value="RNA_pol_sigma-70_dom"/>
</dbReference>
<reference evidence="8 9" key="1">
    <citation type="submission" date="2017-07" db="EMBL/GenBank/DDBJ databases">
        <title>Sandarakinorhabdus cyanobacteriorum sp. nov., a novel bacterium isolated from cyanobacterial aggregates in a eutrophic lake.</title>
        <authorList>
            <person name="Cai H."/>
        </authorList>
    </citation>
    <scope>NUCLEOTIDE SEQUENCE [LARGE SCALE GENOMIC DNA]</scope>
    <source>
        <strain evidence="8 9">TH057</strain>
    </source>
</reference>
<dbReference type="SUPFAM" id="SSF88659">
    <property type="entry name" value="Sigma3 and sigma4 domains of RNA polymerase sigma factors"/>
    <property type="match status" value="1"/>
</dbReference>
<dbReference type="OrthoDB" id="9794372at2"/>
<evidence type="ECO:0000259" key="7">
    <source>
        <dbReference type="Pfam" id="PF08281"/>
    </source>
</evidence>
<protein>
    <recommendedName>
        <fullName evidence="10">RNA polymerase subunit sigma-70</fullName>
    </recommendedName>
</protein>
<evidence type="ECO:0000259" key="6">
    <source>
        <dbReference type="Pfam" id="PF04542"/>
    </source>
</evidence>